<dbReference type="EMBL" id="SJPJ01000001">
    <property type="protein sequence ID" value="TWT84888.1"/>
    <property type="molecule type" value="Genomic_DNA"/>
</dbReference>
<dbReference type="Gene3D" id="3.20.20.140">
    <property type="entry name" value="Metal-dependent hydrolases"/>
    <property type="match status" value="1"/>
</dbReference>
<dbReference type="InterPro" id="IPR032466">
    <property type="entry name" value="Metal_Hydrolase"/>
</dbReference>
<protein>
    <submittedName>
        <fullName evidence="2">D-glutamate deacylase</fullName>
    </submittedName>
</protein>
<dbReference type="GO" id="GO:0005829">
    <property type="term" value="C:cytosol"/>
    <property type="evidence" value="ECO:0007669"/>
    <property type="project" value="TreeGrafter"/>
</dbReference>
<dbReference type="SUPFAM" id="SSF51338">
    <property type="entry name" value="Composite domain of metallo-dependent hydrolases"/>
    <property type="match status" value="1"/>
</dbReference>
<name>A0A5C5ZCL1_9BACT</name>
<dbReference type="GO" id="GO:0016811">
    <property type="term" value="F:hydrolase activity, acting on carbon-nitrogen (but not peptide) bonds, in linear amides"/>
    <property type="evidence" value="ECO:0007669"/>
    <property type="project" value="InterPro"/>
</dbReference>
<dbReference type="NCBIfam" id="NF006560">
    <property type="entry name" value="PRK09061.1"/>
    <property type="match status" value="1"/>
</dbReference>
<evidence type="ECO:0000313" key="3">
    <source>
        <dbReference type="Proteomes" id="UP000315010"/>
    </source>
</evidence>
<sequence>MPGIGNERVISHGMVPFPSSHEYTLKPRCFSSCGGDNSGCRFAVIDPLDHAIAYPLVLYIHSAPEFLMRIRLFCALASYSILLAFWLCGISQTEAQEYDVVILNGRVMDPETDFDEVANIGIQGGWITKITKDPISGKQTINATGHVVAAGFIDTEQHGLTDWGIKVNLRDGVTTQMDFEVGALNISQWYAKRDGKLQANFGTVVGQEFSRMRVHDGLKLEGPDVSMPFFFDFRAEAAKDGVDGWSVTRSTTEQMNKISATLDEGLREGALGVGSTIGYAQHGITTYEMLEAQRAAARYGRLTAVHHRFHPSASTPTEGPTGANEIIVNAMLLDAPLQIHHNNDYGWWEIEEKTQLAREKGYNIWSTWYPWDAGSGNAGASILAPATWETSMGYKYEETIYDPQNDKYLTKDEFLKLAKEDPGYMLVAFSPPRKEWLKEWIKLPHFVVAGDGMPTVNSKGEQLTWDSPFEDYAGHPRSSGSHAKVLRLGREANVPLMHTLSQLSYWTAKHLGDTGIKAMQVRGRMQEGKIADIVVFDPQTVKENSEYAAGKNGLPSSGLPHVLVFGQIVVSDSKVLKGVTPGQPIRFAVEEKGRFVPATKEMWLKTFTIDSGGVAPRKNAAPNLPASEDQSKLTPKQNLSEQFWWGDHQRLNDFAGYCCEYHQLQARFAAMEQRRTLSPQE</sequence>
<proteinExistence type="predicted"/>
<comment type="caution">
    <text evidence="2">The sequence shown here is derived from an EMBL/GenBank/DDBJ whole genome shotgun (WGS) entry which is preliminary data.</text>
</comment>
<accession>A0A5C5ZCL1</accession>
<keyword evidence="3" id="KW-1185">Reference proteome</keyword>
<dbReference type="PANTHER" id="PTHR11647">
    <property type="entry name" value="HYDRANTOINASE/DIHYDROPYRIMIDINASE FAMILY MEMBER"/>
    <property type="match status" value="1"/>
</dbReference>
<dbReference type="PANTHER" id="PTHR11647:SF1">
    <property type="entry name" value="COLLAPSIN RESPONSE MEDIATOR PROTEIN"/>
    <property type="match status" value="1"/>
</dbReference>
<feature type="region of interest" description="Disordered" evidence="1">
    <location>
        <begin position="615"/>
        <end position="634"/>
    </location>
</feature>
<dbReference type="InterPro" id="IPR023100">
    <property type="entry name" value="D-aminoacylase_insert_dom_sf"/>
</dbReference>
<reference evidence="2 3" key="1">
    <citation type="submission" date="2019-02" db="EMBL/GenBank/DDBJ databases">
        <title>Deep-cultivation of Planctomycetes and their phenomic and genomic characterization uncovers novel biology.</title>
        <authorList>
            <person name="Wiegand S."/>
            <person name="Jogler M."/>
            <person name="Boedeker C."/>
            <person name="Pinto D."/>
            <person name="Vollmers J."/>
            <person name="Rivas-Marin E."/>
            <person name="Kohn T."/>
            <person name="Peeters S.H."/>
            <person name="Heuer A."/>
            <person name="Rast P."/>
            <person name="Oberbeckmann S."/>
            <person name="Bunk B."/>
            <person name="Jeske O."/>
            <person name="Meyerdierks A."/>
            <person name="Storesund J.E."/>
            <person name="Kallscheuer N."/>
            <person name="Luecker S."/>
            <person name="Lage O.M."/>
            <person name="Pohl T."/>
            <person name="Merkel B.J."/>
            <person name="Hornburger P."/>
            <person name="Mueller R.-W."/>
            <person name="Bruemmer F."/>
            <person name="Labrenz M."/>
            <person name="Spormann A.M."/>
            <person name="Op Den Camp H."/>
            <person name="Overmann J."/>
            <person name="Amann R."/>
            <person name="Jetten M.S.M."/>
            <person name="Mascher T."/>
            <person name="Medema M.H."/>
            <person name="Devos D.P."/>
            <person name="Kaster A.-K."/>
            <person name="Ovreas L."/>
            <person name="Rohde M."/>
            <person name="Galperin M.Y."/>
            <person name="Jogler C."/>
        </authorList>
    </citation>
    <scope>NUCLEOTIDE SEQUENCE [LARGE SCALE GENOMIC DNA]</scope>
    <source>
        <strain evidence="2 3">CA13</strain>
    </source>
</reference>
<dbReference type="Proteomes" id="UP000315010">
    <property type="component" value="Unassembled WGS sequence"/>
</dbReference>
<dbReference type="Gene3D" id="3.30.1490.130">
    <property type="entry name" value="D-aminoacylase. Domain 3"/>
    <property type="match status" value="1"/>
</dbReference>
<dbReference type="OrthoDB" id="9815027at2"/>
<dbReference type="InterPro" id="IPR011059">
    <property type="entry name" value="Metal-dep_hydrolase_composite"/>
</dbReference>
<gene>
    <name evidence="2" type="ORF">CA13_63690</name>
</gene>
<dbReference type="SUPFAM" id="SSF51556">
    <property type="entry name" value="Metallo-dependent hydrolases"/>
    <property type="match status" value="1"/>
</dbReference>
<evidence type="ECO:0000256" key="1">
    <source>
        <dbReference type="SAM" id="MobiDB-lite"/>
    </source>
</evidence>
<dbReference type="AlphaFoldDB" id="A0A5C5ZCL1"/>
<evidence type="ECO:0000313" key="2">
    <source>
        <dbReference type="EMBL" id="TWT84888.1"/>
    </source>
</evidence>
<dbReference type="InterPro" id="IPR050378">
    <property type="entry name" value="Metallo-dep_Hydrolases_sf"/>
</dbReference>
<dbReference type="GO" id="GO:0016812">
    <property type="term" value="F:hydrolase activity, acting on carbon-nitrogen (but not peptide) bonds, in cyclic amides"/>
    <property type="evidence" value="ECO:0007669"/>
    <property type="project" value="TreeGrafter"/>
</dbReference>
<dbReference type="Gene3D" id="2.30.40.10">
    <property type="entry name" value="Urease, subunit C, domain 1"/>
    <property type="match status" value="1"/>
</dbReference>
<organism evidence="2 3">
    <name type="scientific">Novipirellula herctigrandis</name>
    <dbReference type="NCBI Taxonomy" id="2527986"/>
    <lineage>
        <taxon>Bacteria</taxon>
        <taxon>Pseudomonadati</taxon>
        <taxon>Planctomycetota</taxon>
        <taxon>Planctomycetia</taxon>
        <taxon>Pirellulales</taxon>
        <taxon>Pirellulaceae</taxon>
        <taxon>Novipirellula</taxon>
    </lineage>
</organism>